<dbReference type="EMBL" id="JBGFUD010018807">
    <property type="protein sequence ID" value="MFH4984573.1"/>
    <property type="molecule type" value="Genomic_DNA"/>
</dbReference>
<dbReference type="AlphaFoldDB" id="A0ABD6EXT1"/>
<dbReference type="Pfam" id="PF05477">
    <property type="entry name" value="SURF2"/>
    <property type="match status" value="1"/>
</dbReference>
<evidence type="ECO:0000313" key="1">
    <source>
        <dbReference type="EMBL" id="MFH4984573.1"/>
    </source>
</evidence>
<evidence type="ECO:0000313" key="2">
    <source>
        <dbReference type="Proteomes" id="UP001608902"/>
    </source>
</evidence>
<proteinExistence type="predicted"/>
<sequence length="112" mass="13049">MADSKLEELLKLYPVFEHCERGKLQCTLTGHEIPCQLEQLTPYVQTKKFINAWKIHNIMQKYGSYFDDLGERKYGCKLTMKIIAADPDDLERHIAGKKFRKALAHGQSYLIF</sequence>
<accession>A0ABD6EXT1</accession>
<comment type="caution">
    <text evidence="1">The sequence shown here is derived from an EMBL/GenBank/DDBJ whole genome shotgun (WGS) entry which is preliminary data.</text>
</comment>
<gene>
    <name evidence="1" type="ORF">AB6A40_011282</name>
</gene>
<organism evidence="1 2">
    <name type="scientific">Gnathostoma spinigerum</name>
    <dbReference type="NCBI Taxonomy" id="75299"/>
    <lineage>
        <taxon>Eukaryota</taxon>
        <taxon>Metazoa</taxon>
        <taxon>Ecdysozoa</taxon>
        <taxon>Nematoda</taxon>
        <taxon>Chromadorea</taxon>
        <taxon>Rhabditida</taxon>
        <taxon>Spirurina</taxon>
        <taxon>Gnathostomatomorpha</taxon>
        <taxon>Gnathostomatoidea</taxon>
        <taxon>Gnathostomatidae</taxon>
        <taxon>Gnathostoma</taxon>
    </lineage>
</organism>
<keyword evidence="2" id="KW-1185">Reference proteome</keyword>
<dbReference type="Proteomes" id="UP001608902">
    <property type="component" value="Unassembled WGS sequence"/>
</dbReference>
<dbReference type="InterPro" id="IPR008833">
    <property type="entry name" value="Surf2"/>
</dbReference>
<reference evidence="1 2" key="1">
    <citation type="submission" date="2024-08" db="EMBL/GenBank/DDBJ databases">
        <title>Gnathostoma spinigerum genome.</title>
        <authorList>
            <person name="Gonzalez-Bertolin B."/>
            <person name="Monzon S."/>
            <person name="Zaballos A."/>
            <person name="Jimenez P."/>
            <person name="Dekumyoy P."/>
            <person name="Varona S."/>
            <person name="Cuesta I."/>
            <person name="Sumanam S."/>
            <person name="Adisakwattana P."/>
            <person name="Gasser R.B."/>
            <person name="Hernandez-Gonzalez A."/>
            <person name="Young N.D."/>
            <person name="Perteguer M.J."/>
        </authorList>
    </citation>
    <scope>NUCLEOTIDE SEQUENCE [LARGE SCALE GENOMIC DNA]</scope>
    <source>
        <strain evidence="1">AL3</strain>
        <tissue evidence="1">Liver</tissue>
    </source>
</reference>
<dbReference type="PANTHER" id="PTHR34348:SF1">
    <property type="entry name" value="SURFEIT LOCUS PROTEIN 2"/>
    <property type="match status" value="1"/>
</dbReference>
<name>A0ABD6EXT1_9BILA</name>
<dbReference type="PANTHER" id="PTHR34348">
    <property type="entry name" value="SURFEIT LOCUS PROTEIN 2"/>
    <property type="match status" value="1"/>
</dbReference>
<protein>
    <submittedName>
        <fullName evidence="1">Uncharacterized protein</fullName>
    </submittedName>
</protein>